<dbReference type="Proteomes" id="UP000027195">
    <property type="component" value="Unassembled WGS sequence"/>
</dbReference>
<accession>A0A067MVK7</accession>
<dbReference type="AlphaFoldDB" id="A0A067MVK7"/>
<proteinExistence type="predicted"/>
<reference evidence="2" key="1">
    <citation type="journal article" date="2014" name="Proc. Natl. Acad. Sci. U.S.A.">
        <title>Extensive sampling of basidiomycete genomes demonstrates inadequacy of the white-rot/brown-rot paradigm for wood decay fungi.</title>
        <authorList>
            <person name="Riley R."/>
            <person name="Salamov A.A."/>
            <person name="Brown D.W."/>
            <person name="Nagy L.G."/>
            <person name="Floudas D."/>
            <person name="Held B.W."/>
            <person name="Levasseur A."/>
            <person name="Lombard V."/>
            <person name="Morin E."/>
            <person name="Otillar R."/>
            <person name="Lindquist E.A."/>
            <person name="Sun H."/>
            <person name="LaButti K.M."/>
            <person name="Schmutz J."/>
            <person name="Jabbour D."/>
            <person name="Luo H."/>
            <person name="Baker S.E."/>
            <person name="Pisabarro A.G."/>
            <person name="Walton J.D."/>
            <person name="Blanchette R.A."/>
            <person name="Henrissat B."/>
            <person name="Martin F."/>
            <person name="Cullen D."/>
            <person name="Hibbett D.S."/>
            <person name="Grigoriev I.V."/>
        </authorList>
    </citation>
    <scope>NUCLEOTIDE SEQUENCE [LARGE SCALE GENOMIC DNA]</scope>
    <source>
        <strain evidence="2">FD-172 SS1</strain>
    </source>
</reference>
<protein>
    <submittedName>
        <fullName evidence="1">Uncharacterized protein</fullName>
    </submittedName>
</protein>
<keyword evidence="2" id="KW-1185">Reference proteome</keyword>
<dbReference type="InParanoid" id="A0A067MVK7"/>
<evidence type="ECO:0000313" key="1">
    <source>
        <dbReference type="EMBL" id="KDQ19768.1"/>
    </source>
</evidence>
<gene>
    <name evidence="1" type="ORF">BOTBODRAFT_376727</name>
</gene>
<name>A0A067MVK7_BOTB1</name>
<organism evidence="1 2">
    <name type="scientific">Botryobasidium botryosum (strain FD-172 SS1)</name>
    <dbReference type="NCBI Taxonomy" id="930990"/>
    <lineage>
        <taxon>Eukaryota</taxon>
        <taxon>Fungi</taxon>
        <taxon>Dikarya</taxon>
        <taxon>Basidiomycota</taxon>
        <taxon>Agaricomycotina</taxon>
        <taxon>Agaricomycetes</taxon>
        <taxon>Cantharellales</taxon>
        <taxon>Botryobasidiaceae</taxon>
        <taxon>Botryobasidium</taxon>
    </lineage>
</organism>
<dbReference type="EMBL" id="KL198018">
    <property type="protein sequence ID" value="KDQ19768.1"/>
    <property type="molecule type" value="Genomic_DNA"/>
</dbReference>
<evidence type="ECO:0000313" key="2">
    <source>
        <dbReference type="Proteomes" id="UP000027195"/>
    </source>
</evidence>
<dbReference type="HOGENOM" id="CLU_1320687_0_0_1"/>
<sequence>MADHQHGSGSPSRGCRDQRQDLFVPPLQSPQNYFVHGLGRGGRRLCSHKGQWLPFQLAPVLRAHLLFSKDGFTDDTSLTRSLSDVRSSRVTPGWSSRIVLAVCPDVRAVSFHPTITTSKYIRSHVRGSLRIARERLRKRHIAQGLRNSPSLHPAIRVQRRVELSLHDSISIRVGLSMANEVDTQRRFHGDMIAVDGRRPKTKGRKKGS</sequence>